<accession>A0A3S0KW38</accession>
<organism evidence="6 7">
    <name type="scientific">Azospirillum griseum</name>
    <dbReference type="NCBI Taxonomy" id="2496639"/>
    <lineage>
        <taxon>Bacteria</taxon>
        <taxon>Pseudomonadati</taxon>
        <taxon>Pseudomonadota</taxon>
        <taxon>Alphaproteobacteria</taxon>
        <taxon>Rhodospirillales</taxon>
        <taxon>Azospirillaceae</taxon>
        <taxon>Azospirillum</taxon>
    </lineage>
</organism>
<reference evidence="6 7" key="1">
    <citation type="submission" date="2018-12" db="EMBL/GenBank/DDBJ databases">
        <authorList>
            <person name="Yang Y."/>
        </authorList>
    </citation>
    <scope>NUCLEOTIDE SEQUENCE [LARGE SCALE GENOMIC DNA]</scope>
    <source>
        <strain evidence="6 7">L-25-5w-1</strain>
    </source>
</reference>
<dbReference type="GO" id="GO:0006355">
    <property type="term" value="P:regulation of DNA-templated transcription"/>
    <property type="evidence" value="ECO:0007669"/>
    <property type="project" value="InterPro"/>
</dbReference>
<dbReference type="FunFam" id="3.40.50.300:FF:000006">
    <property type="entry name" value="DNA-binding transcriptional regulator NtrC"/>
    <property type="match status" value="1"/>
</dbReference>
<comment type="caution">
    <text evidence="6">The sequence shown here is derived from an EMBL/GenBank/DDBJ whole genome shotgun (WGS) entry which is preliminary data.</text>
</comment>
<keyword evidence="1" id="KW-0547">Nucleotide-binding</keyword>
<dbReference type="Pfam" id="PF00158">
    <property type="entry name" value="Sigma54_activat"/>
    <property type="match status" value="1"/>
</dbReference>
<dbReference type="RefSeq" id="WP_126618431.1">
    <property type="nucleotide sequence ID" value="NZ_JBHUCY010000019.1"/>
</dbReference>
<evidence type="ECO:0000256" key="1">
    <source>
        <dbReference type="ARBA" id="ARBA00022741"/>
    </source>
</evidence>
<dbReference type="InterPro" id="IPR058031">
    <property type="entry name" value="AAA_lid_NorR"/>
</dbReference>
<feature type="domain" description="Sigma-54 factor interaction" evidence="5">
    <location>
        <begin position="28"/>
        <end position="260"/>
    </location>
</feature>
<dbReference type="Pfam" id="PF25601">
    <property type="entry name" value="AAA_lid_14"/>
    <property type="match status" value="1"/>
</dbReference>
<dbReference type="SUPFAM" id="SSF52540">
    <property type="entry name" value="P-loop containing nucleoside triphosphate hydrolases"/>
    <property type="match status" value="1"/>
</dbReference>
<dbReference type="Gene3D" id="3.40.50.300">
    <property type="entry name" value="P-loop containing nucleotide triphosphate hydrolases"/>
    <property type="match status" value="1"/>
</dbReference>
<dbReference type="PANTHER" id="PTHR32071">
    <property type="entry name" value="TRANSCRIPTIONAL REGULATORY PROTEIN"/>
    <property type="match status" value="1"/>
</dbReference>
<sequence>MVNPLHPVVSQDGCTVGANGEPDPLDGLVALSPAMARTLSHARKIAPLAGPVLLTGETGTGKTRLAELIHALSPHRNGPLVKKGCGELIDEILGSELFGHRKGAFTSAISDRRGILTMADGGTLLLDDIDTLSPASQSRLLRFMDDGTVTRLGDDGDGRRVQVRIIATTNRDLEARVRDGSFRDDLFYRLRRWRLHIPPLRERREDVEALARRFLDAYQAQMPPSGPVLRFDDDAIALLSDLPWRGNIRELQEVVDNVAAFGEARDGCITQDTVARVLFVPGATPCAMPGALSDDLGDDARIHRALTLTNWDISKAARIACCSRGTIYARMKERGWKRP</sequence>
<keyword evidence="7" id="KW-1185">Reference proteome</keyword>
<dbReference type="InterPro" id="IPR009057">
    <property type="entry name" value="Homeodomain-like_sf"/>
</dbReference>
<dbReference type="OrthoDB" id="5496274at2"/>
<dbReference type="SMART" id="SM00382">
    <property type="entry name" value="AAA"/>
    <property type="match status" value="1"/>
</dbReference>
<dbReference type="InterPro" id="IPR002078">
    <property type="entry name" value="Sigma_54_int"/>
</dbReference>
<evidence type="ECO:0000256" key="4">
    <source>
        <dbReference type="ARBA" id="ARBA00023159"/>
    </source>
</evidence>
<evidence type="ECO:0000256" key="2">
    <source>
        <dbReference type="ARBA" id="ARBA00022840"/>
    </source>
</evidence>
<evidence type="ECO:0000259" key="5">
    <source>
        <dbReference type="PROSITE" id="PS50045"/>
    </source>
</evidence>
<dbReference type="InterPro" id="IPR027417">
    <property type="entry name" value="P-loop_NTPase"/>
</dbReference>
<keyword evidence="2" id="KW-0067">ATP-binding</keyword>
<protein>
    <submittedName>
        <fullName evidence="6">Sigma-54-dependent Fis family transcriptional regulator</fullName>
    </submittedName>
</protein>
<dbReference type="SUPFAM" id="SSF46689">
    <property type="entry name" value="Homeodomain-like"/>
    <property type="match status" value="1"/>
</dbReference>
<proteinExistence type="predicted"/>
<evidence type="ECO:0000256" key="3">
    <source>
        <dbReference type="ARBA" id="ARBA00023012"/>
    </source>
</evidence>
<dbReference type="AlphaFoldDB" id="A0A3S0KW38"/>
<dbReference type="CDD" id="cd00009">
    <property type="entry name" value="AAA"/>
    <property type="match status" value="1"/>
</dbReference>
<dbReference type="PROSITE" id="PS00675">
    <property type="entry name" value="SIGMA54_INTERACT_1"/>
    <property type="match status" value="1"/>
</dbReference>
<dbReference type="GO" id="GO:0005524">
    <property type="term" value="F:ATP binding"/>
    <property type="evidence" value="ECO:0007669"/>
    <property type="project" value="UniProtKB-KW"/>
</dbReference>
<dbReference type="EMBL" id="RXMA01000021">
    <property type="protein sequence ID" value="RTR17071.1"/>
    <property type="molecule type" value="Genomic_DNA"/>
</dbReference>
<dbReference type="PROSITE" id="PS50045">
    <property type="entry name" value="SIGMA54_INTERACT_4"/>
    <property type="match status" value="1"/>
</dbReference>
<keyword evidence="3" id="KW-0902">Two-component regulatory system</keyword>
<gene>
    <name evidence="6" type="ORF">EJ903_19090</name>
</gene>
<name>A0A3S0KW38_9PROT</name>
<dbReference type="Proteomes" id="UP000277007">
    <property type="component" value="Unassembled WGS sequence"/>
</dbReference>
<evidence type="ECO:0000313" key="7">
    <source>
        <dbReference type="Proteomes" id="UP000277007"/>
    </source>
</evidence>
<dbReference type="Gene3D" id="1.10.8.60">
    <property type="match status" value="1"/>
</dbReference>
<evidence type="ECO:0000313" key="6">
    <source>
        <dbReference type="EMBL" id="RTR17071.1"/>
    </source>
</evidence>
<dbReference type="GO" id="GO:0000160">
    <property type="term" value="P:phosphorelay signal transduction system"/>
    <property type="evidence" value="ECO:0007669"/>
    <property type="project" value="UniProtKB-KW"/>
</dbReference>
<dbReference type="InterPro" id="IPR025662">
    <property type="entry name" value="Sigma_54_int_dom_ATP-bd_1"/>
</dbReference>
<keyword evidence="4" id="KW-0010">Activator</keyword>
<dbReference type="InterPro" id="IPR003593">
    <property type="entry name" value="AAA+_ATPase"/>
</dbReference>